<sequence length="421" mass="47323">AEGPPGIAGHALRHLMSALREKDVQSRMDADGFISIQWLLKAKPVLSSACNGDAKWMATAMGQEEQVRLDKSRRRVRLLSRSEHLLAEAMRIMQDKPFEVVPLRNFFSIPALKEYTNPESVLREALEHADSDLMVQGAFVASRPRAAKLRKSVEQLFENQDPRLQAKMQQTGELPLTWCWPQLGHTKVLGRLSPVRIVSRYADRLGIFAQEDARASEAIAKELAAALRDSEALLVDDRRLSVRKFPQSPERVPEREAQAVPANETQVMEKRAGSSRAATQLRQLLDFYFEPFTLQHNRYLLDLILKRAHAPQDTGPWLAEALHNCSFTFQDLKGLGRIQSALSKLQTSTDWISELGCLKHLRCDSGGGLHLRTQLEVRNFVHAEMVPEENGGVCSEVLDSRQRAASGGAMWHRQCPVLCGR</sequence>
<keyword evidence="2" id="KW-1185">Reference proteome</keyword>
<organism evidence="1 2">
    <name type="scientific">Effrenium voratum</name>
    <dbReference type="NCBI Taxonomy" id="2562239"/>
    <lineage>
        <taxon>Eukaryota</taxon>
        <taxon>Sar</taxon>
        <taxon>Alveolata</taxon>
        <taxon>Dinophyceae</taxon>
        <taxon>Suessiales</taxon>
        <taxon>Symbiodiniaceae</taxon>
        <taxon>Effrenium</taxon>
    </lineage>
</organism>
<proteinExistence type="predicted"/>
<evidence type="ECO:0000313" key="2">
    <source>
        <dbReference type="Proteomes" id="UP001178507"/>
    </source>
</evidence>
<dbReference type="Proteomes" id="UP001178507">
    <property type="component" value="Unassembled WGS sequence"/>
</dbReference>
<reference evidence="1" key="1">
    <citation type="submission" date="2023-08" db="EMBL/GenBank/DDBJ databases">
        <authorList>
            <person name="Chen Y."/>
            <person name="Shah S."/>
            <person name="Dougan E. K."/>
            <person name="Thang M."/>
            <person name="Chan C."/>
        </authorList>
    </citation>
    <scope>NUCLEOTIDE SEQUENCE</scope>
</reference>
<gene>
    <name evidence="1" type="ORF">EVOR1521_LOCUS31480</name>
</gene>
<dbReference type="AlphaFoldDB" id="A0AA36JQU0"/>
<accession>A0AA36JQU0</accession>
<dbReference type="EMBL" id="CAUJNA010003835">
    <property type="protein sequence ID" value="CAJ1410703.1"/>
    <property type="molecule type" value="Genomic_DNA"/>
</dbReference>
<comment type="caution">
    <text evidence="1">The sequence shown here is derived from an EMBL/GenBank/DDBJ whole genome shotgun (WGS) entry which is preliminary data.</text>
</comment>
<evidence type="ECO:0000313" key="1">
    <source>
        <dbReference type="EMBL" id="CAJ1410703.1"/>
    </source>
</evidence>
<name>A0AA36JQU0_9DINO</name>
<feature type="non-terminal residue" evidence="1">
    <location>
        <position position="421"/>
    </location>
</feature>
<protein>
    <submittedName>
        <fullName evidence="1">Uncharacterized protein</fullName>
    </submittedName>
</protein>